<dbReference type="Proteomes" id="UP000694427">
    <property type="component" value="Unplaced"/>
</dbReference>
<dbReference type="Proteomes" id="UP000694700">
    <property type="component" value="Unplaced"/>
</dbReference>
<reference evidence="3" key="1">
    <citation type="submission" date="2025-05" db="UniProtKB">
        <authorList>
            <consortium name="Ensembl"/>
        </authorList>
    </citation>
    <scope>IDENTIFICATION</scope>
</reference>
<name>A0A8C1YFR6_CYPCA</name>
<feature type="domain" description="Myb/SANT-like DNA-binding" evidence="2">
    <location>
        <begin position="9"/>
        <end position="85"/>
    </location>
</feature>
<dbReference type="InterPro" id="IPR028002">
    <property type="entry name" value="Myb_DNA-bind_5"/>
</dbReference>
<evidence type="ECO:0000259" key="2">
    <source>
        <dbReference type="Pfam" id="PF13873"/>
    </source>
</evidence>
<dbReference type="PANTHER" id="PTHR23098:SF16">
    <property type="entry name" value="REGULATORY PROTEIN ZESTE"/>
    <property type="match status" value="1"/>
</dbReference>
<dbReference type="PANTHER" id="PTHR23098">
    <property type="entry name" value="AGAP001331-PA-RELATED"/>
    <property type="match status" value="1"/>
</dbReference>
<organism evidence="3 5">
    <name type="scientific">Cyprinus carpio</name>
    <name type="common">Common carp</name>
    <dbReference type="NCBI Taxonomy" id="7962"/>
    <lineage>
        <taxon>Eukaryota</taxon>
        <taxon>Metazoa</taxon>
        <taxon>Chordata</taxon>
        <taxon>Craniata</taxon>
        <taxon>Vertebrata</taxon>
        <taxon>Euteleostomi</taxon>
        <taxon>Actinopterygii</taxon>
        <taxon>Neopterygii</taxon>
        <taxon>Teleostei</taxon>
        <taxon>Ostariophysi</taxon>
        <taxon>Cypriniformes</taxon>
        <taxon>Cyprinidae</taxon>
        <taxon>Cyprininae</taxon>
        <taxon>Cyprinus</taxon>
    </lineage>
</organism>
<protein>
    <recommendedName>
        <fullName evidence="2">Myb/SANT-like DNA-binding domain-containing protein</fullName>
    </recommendedName>
</protein>
<accession>A0A8C1YFR6</accession>
<feature type="region of interest" description="Disordered" evidence="1">
    <location>
        <begin position="129"/>
        <end position="155"/>
    </location>
</feature>
<sequence>MAAMESKGKKRNFSEAEIEVLVSEVDERKAILFGGHSSGITNKKKYLEWQHITAAVNAVASANRTVPDVKKKWSDLKVGAKKRLASHRQSVCATGGGKGAPDLSPMETRMASILGQTSVCGIVSEREGDTDVLDTGEPESAGDQCEETPSAESAGAMEFPEVPSTSASRPYGTAGSGRVLTEAVLQTQRDTINAITVIADELKQIRVVLGDIASTLKDLVKK</sequence>
<dbReference type="Pfam" id="PF13873">
    <property type="entry name" value="Myb_DNA-bind_5"/>
    <property type="match status" value="1"/>
</dbReference>
<evidence type="ECO:0000313" key="5">
    <source>
        <dbReference type="Proteomes" id="UP000694700"/>
    </source>
</evidence>
<evidence type="ECO:0000313" key="4">
    <source>
        <dbReference type="Proteomes" id="UP000694427"/>
    </source>
</evidence>
<keyword evidence="4" id="KW-1185">Reference proteome</keyword>
<dbReference type="AlphaFoldDB" id="A0A8C1YFR6"/>
<dbReference type="Ensembl" id="ENSCCRT00010061074.1">
    <property type="protein sequence ID" value="ENSCCRP00010055735.1"/>
    <property type="gene ID" value="ENSCCRG00010023631.1"/>
</dbReference>
<proteinExistence type="predicted"/>
<evidence type="ECO:0000313" key="3">
    <source>
        <dbReference type="Ensembl" id="ENSCCRP00015002696.1"/>
    </source>
</evidence>
<dbReference type="Ensembl" id="ENSCCRT00015002837.1">
    <property type="protein sequence ID" value="ENSCCRP00015002696.1"/>
    <property type="gene ID" value="ENSCCRG00015001694.1"/>
</dbReference>
<dbReference type="GO" id="GO:0005634">
    <property type="term" value="C:nucleus"/>
    <property type="evidence" value="ECO:0007669"/>
    <property type="project" value="TreeGrafter"/>
</dbReference>
<evidence type="ECO:0000256" key="1">
    <source>
        <dbReference type="SAM" id="MobiDB-lite"/>
    </source>
</evidence>